<evidence type="ECO:0000256" key="2">
    <source>
        <dbReference type="ARBA" id="ARBA00023180"/>
    </source>
</evidence>
<proteinExistence type="predicted"/>
<dbReference type="InterPro" id="IPR037359">
    <property type="entry name" value="NST/OST"/>
</dbReference>
<name>A0A939FX02_9HYPH</name>
<evidence type="ECO:0000313" key="5">
    <source>
        <dbReference type="Proteomes" id="UP000664122"/>
    </source>
</evidence>
<dbReference type="InterPro" id="IPR027417">
    <property type="entry name" value="P-loop_NTPase"/>
</dbReference>
<sequence length="296" mass="34208">MQTTDIDFVIVGAAKCATTWLQRALQSDPQVAMPDPELHYFSRHFERGLDWYLDQFPSGAADRLTGEKSNSYLDTPQAPARVHAALPHARLIVQLRNPIERAYSDYCMLYRRGEVGSDITRYLDPDSATKRRFLDDGLYYRQLEPYLERYPRERLLILLYDDMLRTPQAHLDHVRSFLGLAPRALPAASRKKVKDRTEPMLSPSLRRLMQPIRPAIEPFRKTPLFRAVRRQVVREIAYPTFPLALRNRLAGYYRPDIAKLEALIGRDLAHWADPAEADTPFGLMADQSRKTAHQYS</sequence>
<reference evidence="4" key="1">
    <citation type="submission" date="2021-03" db="EMBL/GenBank/DDBJ databases">
        <title>Whole genome sequence of Jiella sp. CQZ9-1.</title>
        <authorList>
            <person name="Tuo L."/>
        </authorList>
    </citation>
    <scope>NUCLEOTIDE SEQUENCE</scope>
    <source>
        <strain evidence="4">CQZ9-1</strain>
    </source>
</reference>
<evidence type="ECO:0000313" key="4">
    <source>
        <dbReference type="EMBL" id="MBO0663045.1"/>
    </source>
</evidence>
<evidence type="ECO:0000259" key="3">
    <source>
        <dbReference type="Pfam" id="PF00685"/>
    </source>
</evidence>
<dbReference type="GO" id="GO:0008146">
    <property type="term" value="F:sulfotransferase activity"/>
    <property type="evidence" value="ECO:0007669"/>
    <property type="project" value="InterPro"/>
</dbReference>
<accession>A0A939FX02</accession>
<dbReference type="EMBL" id="JAFMPP010000008">
    <property type="protein sequence ID" value="MBO0663045.1"/>
    <property type="molecule type" value="Genomic_DNA"/>
</dbReference>
<evidence type="ECO:0000256" key="1">
    <source>
        <dbReference type="ARBA" id="ARBA00022679"/>
    </source>
</evidence>
<protein>
    <submittedName>
        <fullName evidence="4">Sulfotransferase</fullName>
    </submittedName>
</protein>
<keyword evidence="5" id="KW-1185">Reference proteome</keyword>
<dbReference type="Gene3D" id="3.40.50.300">
    <property type="entry name" value="P-loop containing nucleotide triphosphate hydrolases"/>
    <property type="match status" value="1"/>
</dbReference>
<keyword evidence="1" id="KW-0808">Transferase</keyword>
<dbReference type="PANTHER" id="PTHR10605:SF56">
    <property type="entry name" value="BIFUNCTIONAL HEPARAN SULFATE N-DEACETYLASE_N-SULFOTRANSFERASE"/>
    <property type="match status" value="1"/>
</dbReference>
<dbReference type="InterPro" id="IPR000863">
    <property type="entry name" value="Sulfotransferase_dom"/>
</dbReference>
<dbReference type="SUPFAM" id="SSF52540">
    <property type="entry name" value="P-loop containing nucleoside triphosphate hydrolases"/>
    <property type="match status" value="1"/>
</dbReference>
<dbReference type="RefSeq" id="WP_207257833.1">
    <property type="nucleotide sequence ID" value="NZ_JAFMPP010000008.1"/>
</dbReference>
<dbReference type="Proteomes" id="UP000664122">
    <property type="component" value="Unassembled WGS sequence"/>
</dbReference>
<keyword evidence="2" id="KW-0325">Glycoprotein</keyword>
<organism evidence="4 5">
    <name type="scientific">Jiella flava</name>
    <dbReference type="NCBI Taxonomy" id="2816857"/>
    <lineage>
        <taxon>Bacteria</taxon>
        <taxon>Pseudomonadati</taxon>
        <taxon>Pseudomonadota</taxon>
        <taxon>Alphaproteobacteria</taxon>
        <taxon>Hyphomicrobiales</taxon>
        <taxon>Aurantimonadaceae</taxon>
        <taxon>Jiella</taxon>
    </lineage>
</organism>
<dbReference type="Pfam" id="PF00685">
    <property type="entry name" value="Sulfotransfer_1"/>
    <property type="match status" value="1"/>
</dbReference>
<dbReference type="PANTHER" id="PTHR10605">
    <property type="entry name" value="HEPARAN SULFATE SULFOTRANSFERASE"/>
    <property type="match status" value="1"/>
</dbReference>
<comment type="caution">
    <text evidence="4">The sequence shown here is derived from an EMBL/GenBank/DDBJ whole genome shotgun (WGS) entry which is preliminary data.</text>
</comment>
<dbReference type="AlphaFoldDB" id="A0A939FX02"/>
<feature type="domain" description="Sulfotransferase" evidence="3">
    <location>
        <begin position="6"/>
        <end position="181"/>
    </location>
</feature>
<gene>
    <name evidence="4" type="ORF">J1C48_10695</name>
</gene>